<proteinExistence type="predicted"/>
<sequence>MTQFELMLEGRKRVIWEGKNWQDAIARYLDCHPNQTVIAWRIAPQHGIFVGNHKRIAQ</sequence>
<accession>A0A0F9MW81</accession>
<gene>
    <name evidence="1" type="ORF">LCGC14_1025150</name>
</gene>
<dbReference type="AlphaFoldDB" id="A0A0F9MW81"/>
<reference evidence="1" key="1">
    <citation type="journal article" date="2015" name="Nature">
        <title>Complex archaea that bridge the gap between prokaryotes and eukaryotes.</title>
        <authorList>
            <person name="Spang A."/>
            <person name="Saw J.H."/>
            <person name="Jorgensen S.L."/>
            <person name="Zaremba-Niedzwiedzka K."/>
            <person name="Martijn J."/>
            <person name="Lind A.E."/>
            <person name="van Eijk R."/>
            <person name="Schleper C."/>
            <person name="Guy L."/>
            <person name="Ettema T.J."/>
        </authorList>
    </citation>
    <scope>NUCLEOTIDE SEQUENCE</scope>
</reference>
<protein>
    <submittedName>
        <fullName evidence="1">Uncharacterized protein</fullName>
    </submittedName>
</protein>
<dbReference type="EMBL" id="LAZR01004121">
    <property type="protein sequence ID" value="KKN11565.1"/>
    <property type="molecule type" value="Genomic_DNA"/>
</dbReference>
<evidence type="ECO:0000313" key="1">
    <source>
        <dbReference type="EMBL" id="KKN11565.1"/>
    </source>
</evidence>
<name>A0A0F9MW81_9ZZZZ</name>
<organism evidence="1">
    <name type="scientific">marine sediment metagenome</name>
    <dbReference type="NCBI Taxonomy" id="412755"/>
    <lineage>
        <taxon>unclassified sequences</taxon>
        <taxon>metagenomes</taxon>
        <taxon>ecological metagenomes</taxon>
    </lineage>
</organism>
<comment type="caution">
    <text evidence="1">The sequence shown here is derived from an EMBL/GenBank/DDBJ whole genome shotgun (WGS) entry which is preliminary data.</text>
</comment>